<comment type="caution">
    <text evidence="7">The sequence shown here is derived from an EMBL/GenBank/DDBJ whole genome shotgun (WGS) entry which is preliminary data.</text>
</comment>
<feature type="transmembrane region" description="Helical" evidence="6">
    <location>
        <begin position="114"/>
        <end position="132"/>
    </location>
</feature>
<name>A0ABT6ZBH8_9MICO</name>
<feature type="transmembrane region" description="Helical" evidence="6">
    <location>
        <begin position="153"/>
        <end position="178"/>
    </location>
</feature>
<proteinExistence type="predicted"/>
<comment type="subcellular location">
    <subcellularLocation>
        <location evidence="1">Membrane</location>
        <topology evidence="1">Multi-pass membrane protein</topology>
    </subcellularLocation>
</comment>
<protein>
    <submittedName>
        <fullName evidence="7">Prenyltransferase</fullName>
    </submittedName>
</protein>
<dbReference type="Pfam" id="PF01040">
    <property type="entry name" value="UbiA"/>
    <property type="match status" value="1"/>
</dbReference>
<evidence type="ECO:0000256" key="3">
    <source>
        <dbReference type="ARBA" id="ARBA00022989"/>
    </source>
</evidence>
<dbReference type="Proteomes" id="UP001321481">
    <property type="component" value="Unassembled WGS sequence"/>
</dbReference>
<evidence type="ECO:0000256" key="6">
    <source>
        <dbReference type="SAM" id="Phobius"/>
    </source>
</evidence>
<evidence type="ECO:0000256" key="2">
    <source>
        <dbReference type="ARBA" id="ARBA00022692"/>
    </source>
</evidence>
<dbReference type="InterPro" id="IPR044878">
    <property type="entry name" value="UbiA_sf"/>
</dbReference>
<reference evidence="7 8" key="1">
    <citation type="submission" date="2023-05" db="EMBL/GenBank/DDBJ databases">
        <title>Microbacterium dauci sp.nov., Isolated from Carrot Rhizosphere Soil.</title>
        <authorList>
            <person name="Xiao Z."/>
            <person name="Zheng J."/>
        </authorList>
    </citation>
    <scope>NUCLEOTIDE SEQUENCE [LARGE SCALE GENOMIC DNA]</scope>
    <source>
        <strain evidence="7 8">LX3-4</strain>
    </source>
</reference>
<dbReference type="EMBL" id="JASJND010000002">
    <property type="protein sequence ID" value="MDJ1113510.1"/>
    <property type="molecule type" value="Genomic_DNA"/>
</dbReference>
<dbReference type="NCBIfam" id="NF009608">
    <property type="entry name" value="PRK13105.1"/>
    <property type="match status" value="1"/>
</dbReference>
<keyword evidence="2 6" id="KW-0812">Transmembrane</keyword>
<evidence type="ECO:0000313" key="8">
    <source>
        <dbReference type="Proteomes" id="UP001321481"/>
    </source>
</evidence>
<dbReference type="PANTHER" id="PTHR42723:SF1">
    <property type="entry name" value="CHLOROPHYLL SYNTHASE, CHLOROPLASTIC"/>
    <property type="match status" value="1"/>
</dbReference>
<dbReference type="InterPro" id="IPR000537">
    <property type="entry name" value="UbiA_prenyltransferase"/>
</dbReference>
<sequence length="312" mass="33596">MNGITFARRLLLSSRPVSWINTAYPFAAAYLVTTREIDLILVIGTLFFLIPYNVAMYGINDVFDYESDLRNPRKGGAHGAILDPALHRPTLWASALLCTPFLVFLVAAGSPQSWLVLGLSMLAVVAYSAPPLRTKERPFADSVTSSIHFFSPAVYGLVLADAAWSWPLVAVIAAFALWGVASHAFGAVQDVVADREAGIASIATVRGGAWTVRFALTCYALSGVVVLGAAWPGPLAAVVILPYLWTLWPYRSVADADAASVTRGWDRFLWLNQFAGFVVTLLLIWWWGGAPGRAPPPPPPRGGGRPPPPRGA</sequence>
<dbReference type="Gene3D" id="1.10.357.140">
    <property type="entry name" value="UbiA prenyltransferase"/>
    <property type="match status" value="1"/>
</dbReference>
<keyword evidence="4 6" id="KW-0472">Membrane</keyword>
<feature type="transmembrane region" description="Helical" evidence="6">
    <location>
        <begin position="268"/>
        <end position="288"/>
    </location>
</feature>
<feature type="transmembrane region" description="Helical" evidence="6">
    <location>
        <begin position="91"/>
        <end position="108"/>
    </location>
</feature>
<evidence type="ECO:0000256" key="5">
    <source>
        <dbReference type="SAM" id="MobiDB-lite"/>
    </source>
</evidence>
<dbReference type="RefSeq" id="WP_283714888.1">
    <property type="nucleotide sequence ID" value="NZ_JASJND010000002.1"/>
</dbReference>
<evidence type="ECO:0000313" key="7">
    <source>
        <dbReference type="EMBL" id="MDJ1113510.1"/>
    </source>
</evidence>
<organism evidence="7 8">
    <name type="scientific">Microbacterium dauci</name>
    <dbReference type="NCBI Taxonomy" id="3048008"/>
    <lineage>
        <taxon>Bacteria</taxon>
        <taxon>Bacillati</taxon>
        <taxon>Actinomycetota</taxon>
        <taxon>Actinomycetes</taxon>
        <taxon>Micrococcales</taxon>
        <taxon>Microbacteriaceae</taxon>
        <taxon>Microbacterium</taxon>
    </lineage>
</organism>
<keyword evidence="8" id="KW-1185">Reference proteome</keyword>
<gene>
    <name evidence="7" type="ORF">QNI14_03475</name>
</gene>
<feature type="transmembrane region" description="Helical" evidence="6">
    <location>
        <begin position="219"/>
        <end position="247"/>
    </location>
</feature>
<evidence type="ECO:0000256" key="1">
    <source>
        <dbReference type="ARBA" id="ARBA00004141"/>
    </source>
</evidence>
<dbReference type="CDD" id="cd13966">
    <property type="entry name" value="PT_UbiA_4"/>
    <property type="match status" value="1"/>
</dbReference>
<keyword evidence="3 6" id="KW-1133">Transmembrane helix</keyword>
<dbReference type="PANTHER" id="PTHR42723">
    <property type="entry name" value="CHLOROPHYLL SYNTHASE"/>
    <property type="match status" value="1"/>
</dbReference>
<feature type="region of interest" description="Disordered" evidence="5">
    <location>
        <begin position="293"/>
        <end position="312"/>
    </location>
</feature>
<feature type="non-terminal residue" evidence="7">
    <location>
        <position position="312"/>
    </location>
</feature>
<feature type="transmembrane region" description="Helical" evidence="6">
    <location>
        <begin position="39"/>
        <end position="59"/>
    </location>
</feature>
<accession>A0ABT6ZBH8</accession>
<dbReference type="InterPro" id="IPR050475">
    <property type="entry name" value="Prenyltransferase_related"/>
</dbReference>
<evidence type="ECO:0000256" key="4">
    <source>
        <dbReference type="ARBA" id="ARBA00023136"/>
    </source>
</evidence>
<dbReference type="Gene3D" id="1.20.120.1780">
    <property type="entry name" value="UbiA prenyltransferase"/>
    <property type="match status" value="1"/>
</dbReference>